<dbReference type="RefSeq" id="WP_343961874.1">
    <property type="nucleotide sequence ID" value="NZ_BAAAKZ010000013.1"/>
</dbReference>
<reference evidence="2" key="1">
    <citation type="journal article" date="2019" name="Int. J. Syst. Evol. Microbiol.">
        <title>The Global Catalogue of Microorganisms (GCM) 10K type strain sequencing project: providing services to taxonomists for standard genome sequencing and annotation.</title>
        <authorList>
            <consortium name="The Broad Institute Genomics Platform"/>
            <consortium name="The Broad Institute Genome Sequencing Center for Infectious Disease"/>
            <person name="Wu L."/>
            <person name="Ma J."/>
        </authorList>
    </citation>
    <scope>NUCLEOTIDE SEQUENCE [LARGE SCALE GENOMIC DNA]</scope>
    <source>
        <strain evidence="2">CCUG 50213</strain>
    </source>
</reference>
<keyword evidence="2" id="KW-1185">Reference proteome</keyword>
<protein>
    <submittedName>
        <fullName evidence="1">Uncharacterized protein</fullName>
    </submittedName>
</protein>
<evidence type="ECO:0000313" key="1">
    <source>
        <dbReference type="EMBL" id="MFD1201976.1"/>
    </source>
</evidence>
<dbReference type="Proteomes" id="UP001597181">
    <property type="component" value="Unassembled WGS sequence"/>
</dbReference>
<proteinExistence type="predicted"/>
<accession>A0ABW3TMQ5</accession>
<organism evidence="1 2">
    <name type="scientific">Leucobacter albus</name>
    <dbReference type="NCBI Taxonomy" id="272210"/>
    <lineage>
        <taxon>Bacteria</taxon>
        <taxon>Bacillati</taxon>
        <taxon>Actinomycetota</taxon>
        <taxon>Actinomycetes</taxon>
        <taxon>Micrococcales</taxon>
        <taxon>Microbacteriaceae</taxon>
        <taxon>Leucobacter</taxon>
    </lineage>
</organism>
<sequence length="72" mass="8121">MNHRYHFNQNTSEAECCELIACAFAEHFITSNQAEFAGHALKLRNEAYLREVNAFISELEAFEARGIAGGEK</sequence>
<evidence type="ECO:0000313" key="2">
    <source>
        <dbReference type="Proteomes" id="UP001597181"/>
    </source>
</evidence>
<name>A0ABW3TMQ5_9MICO</name>
<gene>
    <name evidence="1" type="ORF">ACFQ3U_08730</name>
</gene>
<comment type="caution">
    <text evidence="1">The sequence shown here is derived from an EMBL/GenBank/DDBJ whole genome shotgun (WGS) entry which is preliminary data.</text>
</comment>
<dbReference type="EMBL" id="JBHTLY010000003">
    <property type="protein sequence ID" value="MFD1201976.1"/>
    <property type="molecule type" value="Genomic_DNA"/>
</dbReference>